<organism evidence="9 10">
    <name type="scientific">Aureispira anguillae</name>
    <dbReference type="NCBI Taxonomy" id="2864201"/>
    <lineage>
        <taxon>Bacteria</taxon>
        <taxon>Pseudomonadati</taxon>
        <taxon>Bacteroidota</taxon>
        <taxon>Saprospiria</taxon>
        <taxon>Saprospirales</taxon>
        <taxon>Saprospiraceae</taxon>
        <taxon>Aureispira</taxon>
    </lineage>
</organism>
<dbReference type="PROSITE" id="PS51892">
    <property type="entry name" value="SUBTILASE"/>
    <property type="match status" value="1"/>
</dbReference>
<dbReference type="InterPro" id="IPR032675">
    <property type="entry name" value="LRR_dom_sf"/>
</dbReference>
<protein>
    <submittedName>
        <fullName evidence="9">S8 family serine peptidase</fullName>
    </submittedName>
</protein>
<proteinExistence type="inferred from homology"/>
<dbReference type="Gene3D" id="3.80.10.10">
    <property type="entry name" value="Ribonuclease Inhibitor"/>
    <property type="match status" value="1"/>
</dbReference>
<evidence type="ECO:0000259" key="7">
    <source>
        <dbReference type="Pfam" id="PF00082"/>
    </source>
</evidence>
<evidence type="ECO:0000313" key="9">
    <source>
        <dbReference type="EMBL" id="BDS13949.1"/>
    </source>
</evidence>
<dbReference type="EMBL" id="AP026867">
    <property type="protein sequence ID" value="BDS13949.1"/>
    <property type="molecule type" value="Genomic_DNA"/>
</dbReference>
<accession>A0A915YIT0</accession>
<feature type="domain" description="Secretion system C-terminal sorting" evidence="8">
    <location>
        <begin position="1072"/>
        <end position="1146"/>
    </location>
</feature>
<evidence type="ECO:0000256" key="6">
    <source>
        <dbReference type="SAM" id="SignalP"/>
    </source>
</evidence>
<dbReference type="PROSITE" id="PS51450">
    <property type="entry name" value="LRR"/>
    <property type="match status" value="1"/>
</dbReference>
<evidence type="ECO:0000259" key="8">
    <source>
        <dbReference type="Pfam" id="PF18962"/>
    </source>
</evidence>
<feature type="active site" description="Charge relay system" evidence="5">
    <location>
        <position position="983"/>
    </location>
</feature>
<dbReference type="NCBIfam" id="TIGR04183">
    <property type="entry name" value="Por_Secre_tail"/>
    <property type="match status" value="1"/>
</dbReference>
<comment type="similarity">
    <text evidence="1 5">Belongs to the peptidase S8 family.</text>
</comment>
<dbReference type="InterPro" id="IPR050131">
    <property type="entry name" value="Peptidase_S8_subtilisin-like"/>
</dbReference>
<dbReference type="AlphaFoldDB" id="A0A915YIT0"/>
<dbReference type="GO" id="GO:0006508">
    <property type="term" value="P:proteolysis"/>
    <property type="evidence" value="ECO:0007669"/>
    <property type="project" value="UniProtKB-KW"/>
</dbReference>
<dbReference type="InterPro" id="IPR023827">
    <property type="entry name" value="Peptidase_S8_Asp-AS"/>
</dbReference>
<dbReference type="GO" id="GO:0004252">
    <property type="term" value="F:serine-type endopeptidase activity"/>
    <property type="evidence" value="ECO:0007669"/>
    <property type="project" value="UniProtKB-UniRule"/>
</dbReference>
<feature type="active site" description="Charge relay system" evidence="5">
    <location>
        <position position="749"/>
    </location>
</feature>
<dbReference type="InterPro" id="IPR001611">
    <property type="entry name" value="Leu-rich_rpt"/>
</dbReference>
<dbReference type="PROSITE" id="PS00136">
    <property type="entry name" value="SUBTILASE_ASP"/>
    <property type="match status" value="1"/>
</dbReference>
<dbReference type="SUPFAM" id="SSF52058">
    <property type="entry name" value="L domain-like"/>
    <property type="match status" value="1"/>
</dbReference>
<dbReference type="Proteomes" id="UP001060919">
    <property type="component" value="Chromosome"/>
</dbReference>
<evidence type="ECO:0000256" key="1">
    <source>
        <dbReference type="ARBA" id="ARBA00011073"/>
    </source>
</evidence>
<evidence type="ECO:0000256" key="2">
    <source>
        <dbReference type="ARBA" id="ARBA00022670"/>
    </source>
</evidence>
<feature type="domain" description="Peptidase S8/S53" evidence="7">
    <location>
        <begin position="742"/>
        <end position="1018"/>
    </location>
</feature>
<feature type="active site" description="Charge relay system" evidence="5">
    <location>
        <position position="796"/>
    </location>
</feature>
<keyword evidence="2 5" id="KW-0645">Protease</keyword>
<dbReference type="Pfam" id="PF18962">
    <property type="entry name" value="Por_Secre_tail"/>
    <property type="match status" value="1"/>
</dbReference>
<reference evidence="9" key="1">
    <citation type="submission" date="2022-09" db="EMBL/GenBank/DDBJ databases">
        <title>Aureispira anguillicida sp. nov., isolated from Leptocephalus of Japanese eel Anguilla japonica.</title>
        <authorList>
            <person name="Yuasa K."/>
            <person name="Mekata T."/>
            <person name="Ikunari K."/>
        </authorList>
    </citation>
    <scope>NUCLEOTIDE SEQUENCE</scope>
    <source>
        <strain evidence="9">EL160426</strain>
    </source>
</reference>
<sequence length="1148" mass="125095">MKLIKWLLPIIFIAVLAPNSFAQIYPNDSTTILNLRDQLGLSNTGGLSSNNVSSWVPTYIDTVYDPTSSSYRITRINFGGLSSSTSPSILPPSIFDGDNLTFVQTLLLDNIGIDSIGGFLRPNTTGPSPTLKEIDISSNNFSSGNSDFFRYLTMNIASLEVLKANTALATPTSAFSSYTLVTSSQLKHLDIRNNNLTGILDVEGLITSRYPNLEFLYASYNPFTGLQVPSSPITSTAFKKLHIEGLLLQDFKPIEVLLNTVPSLQWLYARNLMDTANIQDSLEFTLNNPHASIRTFDISFNRLVGKLPLDILEKMPNIETLYLNNNRIRGSLPNPPNTVGAPFNNNGYLGLSKLRELDLSNNNLKGELRIDWLFLAQLAELANQGTNMPLEDFYASNNHFNRVTPALNHINSTPILTNVALNNRFAALKELELQGNKFDFRDLFRVKRILRLKQVSGTVYNHYIPQSGIDSTAFFYAPQEALGIGGVRRRTPGSRITFTAGIGIVAAEQTSTNYIDNKYAWERIDTANIQGGSPSNPVVQTIGLAEQIGGLTAPNLAANNIIGDSTYLLGVDTTAANIHRLGVQHLDSSNHHKWLYRAKIENDSFPALTLYTLPKKIEVGYCVDSSGAPIHCQSIIVQFHPDTLALYSPQEQDSIKQALRTELGAEPIDQCLCGDIELWSISDTASTMLEANGKGTKKTASKASGKPQLLSADPNYSLLSGTTNPLPDTVNLPTGSGNTTAKTLVAIIDSGVDYDYPALTPYLSEGASTANSCLPSATFGYNFLGDNNNATDDHGHGTSVAGIVAGISQRNILPDTGAMQTDIGILPLKYTDKEGSGSLFHAACAFRYAADYQRTTTTGETAKVRVINASWGYYGDPCIVLENTLTYVGKDCGILIVASAGNDSRLVQGNLANRHWPSNSIWDTTGLLTIDNILAVAGLNFTATALHPGSNYGNIHIDIAAPWYENTPLAGSTNGFIAVEGTSFAAPQVSRAAALLFDKYPDATYFAVKYALLHGVDTLQHLDSAKIASKGRINYHKADSILNRIVNKTLCAETGFVLNNKLVQISEVPISIYPNPVMDNLTIAFDYSLHSTKMELSLFNIQGQRLQHRRLPLGTTNTTISTKELVAGVYFIQLTLGDKQYSQKIIKF</sequence>
<evidence type="ECO:0000256" key="4">
    <source>
        <dbReference type="ARBA" id="ARBA00022825"/>
    </source>
</evidence>
<feature type="signal peptide" evidence="6">
    <location>
        <begin position="1"/>
        <end position="22"/>
    </location>
</feature>
<dbReference type="PROSITE" id="PS00137">
    <property type="entry name" value="SUBTILASE_HIS"/>
    <property type="match status" value="1"/>
</dbReference>
<dbReference type="InterPro" id="IPR022398">
    <property type="entry name" value="Peptidase_S8_His-AS"/>
</dbReference>
<dbReference type="InterPro" id="IPR000209">
    <property type="entry name" value="Peptidase_S8/S53_dom"/>
</dbReference>
<dbReference type="PANTHER" id="PTHR43806:SF11">
    <property type="entry name" value="CEREVISIN-RELATED"/>
    <property type="match status" value="1"/>
</dbReference>
<dbReference type="PRINTS" id="PR00723">
    <property type="entry name" value="SUBTILISIN"/>
</dbReference>
<dbReference type="SUPFAM" id="SSF52743">
    <property type="entry name" value="Subtilisin-like"/>
    <property type="match status" value="1"/>
</dbReference>
<gene>
    <name evidence="9" type="ORF">AsAng_0047120</name>
</gene>
<dbReference type="InterPro" id="IPR015500">
    <property type="entry name" value="Peptidase_S8_subtilisin-rel"/>
</dbReference>
<keyword evidence="6" id="KW-0732">Signal</keyword>
<dbReference type="Pfam" id="PF00560">
    <property type="entry name" value="LRR_1"/>
    <property type="match status" value="3"/>
</dbReference>
<name>A0A915YIT0_9BACT</name>
<dbReference type="InterPro" id="IPR036852">
    <property type="entry name" value="Peptidase_S8/S53_dom_sf"/>
</dbReference>
<dbReference type="RefSeq" id="WP_264789192.1">
    <property type="nucleotide sequence ID" value="NZ_AP026867.1"/>
</dbReference>
<evidence type="ECO:0000256" key="5">
    <source>
        <dbReference type="PROSITE-ProRule" id="PRU01240"/>
    </source>
</evidence>
<dbReference type="PRINTS" id="PR00019">
    <property type="entry name" value="LEURICHRPT"/>
</dbReference>
<dbReference type="Gene3D" id="3.40.50.200">
    <property type="entry name" value="Peptidase S8/S53 domain"/>
    <property type="match status" value="1"/>
</dbReference>
<dbReference type="KEGG" id="aup:AsAng_0047120"/>
<keyword evidence="4 5" id="KW-0720">Serine protease</keyword>
<dbReference type="PANTHER" id="PTHR43806">
    <property type="entry name" value="PEPTIDASE S8"/>
    <property type="match status" value="1"/>
</dbReference>
<keyword evidence="3 5" id="KW-0378">Hydrolase</keyword>
<evidence type="ECO:0000256" key="3">
    <source>
        <dbReference type="ARBA" id="ARBA00022801"/>
    </source>
</evidence>
<feature type="chain" id="PRO_5037725560" evidence="6">
    <location>
        <begin position="23"/>
        <end position="1148"/>
    </location>
</feature>
<keyword evidence="10" id="KW-1185">Reference proteome</keyword>
<evidence type="ECO:0000313" key="10">
    <source>
        <dbReference type="Proteomes" id="UP001060919"/>
    </source>
</evidence>
<dbReference type="InterPro" id="IPR026444">
    <property type="entry name" value="Secre_tail"/>
</dbReference>
<dbReference type="Pfam" id="PF00082">
    <property type="entry name" value="Peptidase_S8"/>
    <property type="match status" value="1"/>
</dbReference>